<protein>
    <recommendedName>
        <fullName evidence="5">BED-type domain-containing protein</fullName>
    </recommendedName>
</protein>
<dbReference type="Proteomes" id="UP000005240">
    <property type="component" value="Unassembled WGS sequence"/>
</dbReference>
<evidence type="ECO:0000256" key="1">
    <source>
        <dbReference type="SAM" id="MobiDB-lite"/>
    </source>
</evidence>
<proteinExistence type="predicted"/>
<organism evidence="2">
    <name type="scientific">Puccinia triticina (isolate 1-1 / race 1 (BBBD))</name>
    <name type="common">Brown leaf rust fungus</name>
    <dbReference type="NCBI Taxonomy" id="630390"/>
    <lineage>
        <taxon>Eukaryota</taxon>
        <taxon>Fungi</taxon>
        <taxon>Dikarya</taxon>
        <taxon>Basidiomycota</taxon>
        <taxon>Pucciniomycotina</taxon>
        <taxon>Pucciniomycetes</taxon>
        <taxon>Pucciniales</taxon>
        <taxon>Pucciniaceae</taxon>
        <taxon>Puccinia</taxon>
    </lineage>
</organism>
<sequence>MSSQPAPASKGAQQGYASDASKGQTQRSSRITTPVKRSGMVPASTDSRRSIVFPTAIPNNPSKKRVHSSSKATSEANSTITKAKSQKKSRSNKKSGEPTLINADGKSSIEIIDYAQNSDKDNAKVHNPAKKKNNEFDEIMLFFKAPVYIQTDDHNQPPVNFECKWCRKVVRGSVTGGTGNLRVHRNGSRQAGRSATGCTKRHVAIDNGAKLPKTAQQEAQDVINAKSGLITNHFHPTEKFDNTTFNQIVTLWLIRQAFPWSRVEDPYLRAAFNYCQAAATLFKRKWAANSAKVLYLDLQKSMISSLKANDSKFNLVHDVWTTKGNRHGFIGASVTFIDNNWKYRTTDSASSNNTMARKMHKKIFEQASGSDFSWDYTTMHIKCFCHKIALVVTAGLKELRLATTEPNKTKKSFFGVFPFSNLLATIQEENEDEGNSDSDGNLESEELEEDVVNESEIDEDDDFSSRSESEEENTDPTDDENHNSSKKRKTEGKKRGTTCNKANELDELTKSLDAVIIKITGSSAWRQAFERKAAGKNLKNLIAGYGIRWNIKYQSWKRAYDAREVIDALLKEEYDKFSDQISKSSRKNRRKKLGHFKEVQFSGWEWLKIKELNDLLEPFDQLTRDMEGDGPTGCQVLPQYFQTIATLKKKQQACLKEDALYPMYSKMIAKLTQYQNEALECETLVMATILHPSYCLKLIEVCWPDKARNTRSLLEKHFITRKDLLAEKERHLLNKSGVLDPNPVEEESIFDQFDAPSADVESKELEIYLQKLDPPTFKSKDGSKTLVWWNVSFILFKITFKSVNPFLNISSAFRIILTTTRSFHPWQRITLQVQHHHVLQSAHFLWLLTFVQIIKAN</sequence>
<feature type="compositionally biased region" description="Acidic residues" evidence="1">
    <location>
        <begin position="429"/>
        <end position="462"/>
    </location>
</feature>
<evidence type="ECO:0000313" key="4">
    <source>
        <dbReference type="Proteomes" id="UP000005240"/>
    </source>
</evidence>
<reference evidence="3 4" key="3">
    <citation type="journal article" date="2017" name="G3 (Bethesda)">
        <title>Comparative analysis highlights variable genome content of wheat rusts and divergence of the mating loci.</title>
        <authorList>
            <person name="Cuomo C.A."/>
            <person name="Bakkeren G."/>
            <person name="Khalil H.B."/>
            <person name="Panwar V."/>
            <person name="Joly D."/>
            <person name="Linning R."/>
            <person name="Sakthikumar S."/>
            <person name="Song X."/>
            <person name="Adiconis X."/>
            <person name="Fan L."/>
            <person name="Goldberg J.M."/>
            <person name="Levin J.Z."/>
            <person name="Young S."/>
            <person name="Zeng Q."/>
            <person name="Anikster Y."/>
            <person name="Bruce M."/>
            <person name="Wang M."/>
            <person name="Yin C."/>
            <person name="McCallum B."/>
            <person name="Szabo L.J."/>
            <person name="Hulbert S."/>
            <person name="Chen X."/>
            <person name="Fellers J.P."/>
        </authorList>
    </citation>
    <scope>NUCLEOTIDE SEQUENCE</scope>
    <source>
        <strain evidence="3">isolate 1-1 / race 1 (BBBD)</strain>
        <strain evidence="4">Isolate 1-1 / race 1 (BBBD)</strain>
    </source>
</reference>
<dbReference type="InterPro" id="IPR012337">
    <property type="entry name" value="RNaseH-like_sf"/>
</dbReference>
<gene>
    <name evidence="2" type="ORF">PTTG_27879</name>
</gene>
<feature type="compositionally biased region" description="Acidic residues" evidence="1">
    <location>
        <begin position="469"/>
        <end position="478"/>
    </location>
</feature>
<evidence type="ECO:0000313" key="2">
    <source>
        <dbReference type="EMBL" id="OAV91779.1"/>
    </source>
</evidence>
<dbReference type="AlphaFoldDB" id="A0A180GH33"/>
<dbReference type="EnsemblFungi" id="PTTG_27879-t43_1">
    <property type="protein sequence ID" value="PTTG_27879-t43_1-p1"/>
    <property type="gene ID" value="PTTG_27879"/>
</dbReference>
<dbReference type="PANTHER" id="PTHR47501">
    <property type="entry name" value="TRANSPOSASE-RELATED"/>
    <property type="match status" value="1"/>
</dbReference>
<feature type="compositionally biased region" description="Basic residues" evidence="1">
    <location>
        <begin position="484"/>
        <end position="496"/>
    </location>
</feature>
<dbReference type="VEuPathDB" id="FungiDB:PTTG_27879"/>
<feature type="region of interest" description="Disordered" evidence="1">
    <location>
        <begin position="429"/>
        <end position="497"/>
    </location>
</feature>
<keyword evidence="4" id="KW-1185">Reference proteome</keyword>
<feature type="region of interest" description="Disordered" evidence="1">
    <location>
        <begin position="1"/>
        <end position="102"/>
    </location>
</feature>
<evidence type="ECO:0000313" key="3">
    <source>
        <dbReference type="EnsemblFungi" id="PTTG_27879-t43_1-p1"/>
    </source>
</evidence>
<dbReference type="PANTHER" id="PTHR47501:SF5">
    <property type="entry name" value="HAT C-TERMINAL DIMERISATION DOMAIN-CONTAINING PROTEIN"/>
    <property type="match status" value="1"/>
</dbReference>
<reference evidence="2" key="2">
    <citation type="submission" date="2016-05" db="EMBL/GenBank/DDBJ databases">
        <title>Comparative analysis highlights variable genome content of wheat rusts and divergence of the mating loci.</title>
        <authorList>
            <person name="Cuomo C.A."/>
            <person name="Bakkeren G."/>
            <person name="Szabo L."/>
            <person name="Khalil H."/>
            <person name="Joly D."/>
            <person name="Goldberg J."/>
            <person name="Young S."/>
            <person name="Zeng Q."/>
            <person name="Fellers J."/>
        </authorList>
    </citation>
    <scope>NUCLEOTIDE SEQUENCE [LARGE SCALE GENOMIC DNA]</scope>
    <source>
        <strain evidence="2">1-1 BBBD Race 1</strain>
    </source>
</reference>
<dbReference type="SUPFAM" id="SSF53098">
    <property type="entry name" value="Ribonuclease H-like"/>
    <property type="match status" value="1"/>
</dbReference>
<dbReference type="EMBL" id="ADAS02000075">
    <property type="protein sequence ID" value="OAV91779.1"/>
    <property type="molecule type" value="Genomic_DNA"/>
</dbReference>
<feature type="compositionally biased region" description="Basic residues" evidence="1">
    <location>
        <begin position="84"/>
        <end position="93"/>
    </location>
</feature>
<feature type="compositionally biased region" description="Polar residues" evidence="1">
    <location>
        <begin position="1"/>
        <end position="32"/>
    </location>
</feature>
<feature type="compositionally biased region" description="Polar residues" evidence="1">
    <location>
        <begin position="69"/>
        <end position="81"/>
    </location>
</feature>
<dbReference type="OrthoDB" id="2506775at2759"/>
<name>A0A180GH33_PUCT1</name>
<reference evidence="2" key="1">
    <citation type="submission" date="2009-11" db="EMBL/GenBank/DDBJ databases">
        <authorList>
            <consortium name="The Broad Institute Genome Sequencing Platform"/>
            <person name="Ward D."/>
            <person name="Feldgarden M."/>
            <person name="Earl A."/>
            <person name="Young S.K."/>
            <person name="Zeng Q."/>
            <person name="Koehrsen M."/>
            <person name="Alvarado L."/>
            <person name="Berlin A."/>
            <person name="Bochicchio J."/>
            <person name="Borenstein D."/>
            <person name="Chapman S.B."/>
            <person name="Chen Z."/>
            <person name="Engels R."/>
            <person name="Freedman E."/>
            <person name="Gellesch M."/>
            <person name="Goldberg J."/>
            <person name="Griggs A."/>
            <person name="Gujja S."/>
            <person name="Heilman E."/>
            <person name="Heiman D."/>
            <person name="Hepburn T."/>
            <person name="Howarth C."/>
            <person name="Jen D."/>
            <person name="Larson L."/>
            <person name="Lewis B."/>
            <person name="Mehta T."/>
            <person name="Park D."/>
            <person name="Pearson M."/>
            <person name="Roberts A."/>
            <person name="Saif S."/>
            <person name="Shea T."/>
            <person name="Shenoy N."/>
            <person name="Sisk P."/>
            <person name="Stolte C."/>
            <person name="Sykes S."/>
            <person name="Thomson T."/>
            <person name="Walk T."/>
            <person name="White J."/>
            <person name="Yandava C."/>
            <person name="Izard J."/>
            <person name="Baranova O.V."/>
            <person name="Blanton J.M."/>
            <person name="Tanner A.C."/>
            <person name="Dewhirst F.E."/>
            <person name="Haas B."/>
            <person name="Nusbaum C."/>
            <person name="Birren B."/>
        </authorList>
    </citation>
    <scope>NUCLEOTIDE SEQUENCE [LARGE SCALE GENOMIC DNA]</scope>
    <source>
        <strain evidence="2">1-1 BBBD Race 1</strain>
    </source>
</reference>
<accession>A0A180GH33</accession>
<reference evidence="3" key="4">
    <citation type="submission" date="2025-05" db="UniProtKB">
        <authorList>
            <consortium name="EnsemblFungi"/>
        </authorList>
    </citation>
    <scope>IDENTIFICATION</scope>
    <source>
        <strain evidence="3">isolate 1-1 / race 1 (BBBD)</strain>
    </source>
</reference>
<evidence type="ECO:0008006" key="5">
    <source>
        <dbReference type="Google" id="ProtNLM"/>
    </source>
</evidence>